<evidence type="ECO:0000256" key="6">
    <source>
        <dbReference type="ARBA" id="ARBA00025643"/>
    </source>
</evidence>
<dbReference type="Pfam" id="PF17656">
    <property type="entry name" value="ChapFlgA_N"/>
    <property type="match status" value="1"/>
</dbReference>
<evidence type="ECO:0000256" key="7">
    <source>
        <dbReference type="RuleBase" id="RU362063"/>
    </source>
</evidence>
<dbReference type="Gene3D" id="3.90.1210.10">
    <property type="entry name" value="Antifreeze-like/N-acetylneuraminic acid synthase C-terminal domain"/>
    <property type="match status" value="1"/>
</dbReference>
<evidence type="ECO:0000256" key="1">
    <source>
        <dbReference type="ARBA" id="ARBA00004418"/>
    </source>
</evidence>
<name>A0ABW4XKS0_9GAMM</name>
<accession>A0ABW4XKS0</accession>
<evidence type="ECO:0000256" key="4">
    <source>
        <dbReference type="ARBA" id="ARBA00022729"/>
    </source>
</evidence>
<evidence type="ECO:0000313" key="10">
    <source>
        <dbReference type="Proteomes" id="UP001597380"/>
    </source>
</evidence>
<evidence type="ECO:0000256" key="2">
    <source>
        <dbReference type="ARBA" id="ARBA00010474"/>
    </source>
</evidence>
<reference evidence="10" key="1">
    <citation type="journal article" date="2019" name="Int. J. Syst. Evol. Microbiol.">
        <title>The Global Catalogue of Microorganisms (GCM) 10K type strain sequencing project: providing services to taxonomists for standard genome sequencing and annotation.</title>
        <authorList>
            <consortium name="The Broad Institute Genomics Platform"/>
            <consortium name="The Broad Institute Genome Sequencing Center for Infectious Disease"/>
            <person name="Wu L."/>
            <person name="Ma J."/>
        </authorList>
    </citation>
    <scope>NUCLEOTIDE SEQUENCE [LARGE SCALE GENOMIC DNA]</scope>
    <source>
        <strain evidence="10">CGMCC 1.10992</strain>
    </source>
</reference>
<gene>
    <name evidence="9" type="primary">flgA</name>
    <name evidence="9" type="ORF">ACFSJ3_02520</name>
</gene>
<keyword evidence="9" id="KW-0966">Cell projection</keyword>
<organism evidence="9 10">
    <name type="scientific">Corallincola platygyrae</name>
    <dbReference type="NCBI Taxonomy" id="1193278"/>
    <lineage>
        <taxon>Bacteria</taxon>
        <taxon>Pseudomonadati</taxon>
        <taxon>Pseudomonadota</taxon>
        <taxon>Gammaproteobacteria</taxon>
        <taxon>Alteromonadales</taxon>
        <taxon>Psychromonadaceae</taxon>
        <taxon>Corallincola</taxon>
    </lineage>
</organism>
<dbReference type="PANTHER" id="PTHR36307">
    <property type="entry name" value="FLAGELLA BASAL BODY P-RING FORMATION PROTEIN FLGA"/>
    <property type="match status" value="1"/>
</dbReference>
<proteinExistence type="inferred from homology"/>
<dbReference type="EMBL" id="JBHUHT010000007">
    <property type="protein sequence ID" value="MFD2094843.1"/>
    <property type="molecule type" value="Genomic_DNA"/>
</dbReference>
<dbReference type="PANTHER" id="PTHR36307:SF1">
    <property type="entry name" value="FLAGELLA BASAL BODY P-RING FORMATION PROTEIN FLGA"/>
    <property type="match status" value="1"/>
</dbReference>
<comment type="caution">
    <text evidence="9">The sequence shown here is derived from an EMBL/GenBank/DDBJ whole genome shotgun (WGS) entry which is preliminary data.</text>
</comment>
<evidence type="ECO:0000313" key="9">
    <source>
        <dbReference type="EMBL" id="MFD2094843.1"/>
    </source>
</evidence>
<keyword evidence="7" id="KW-1005">Bacterial flagellum biogenesis</keyword>
<dbReference type="InterPro" id="IPR039246">
    <property type="entry name" value="Flagellar_FlgA"/>
</dbReference>
<comment type="subcellular location">
    <subcellularLocation>
        <location evidence="1 7">Periplasm</location>
    </subcellularLocation>
</comment>
<keyword evidence="9" id="KW-0969">Cilium</keyword>
<keyword evidence="4 7" id="KW-0732">Signal</keyword>
<keyword evidence="5 7" id="KW-0574">Periplasm</keyword>
<dbReference type="NCBIfam" id="TIGR03170">
    <property type="entry name" value="flgA_cterm"/>
    <property type="match status" value="1"/>
</dbReference>
<evidence type="ECO:0000259" key="8">
    <source>
        <dbReference type="SMART" id="SM00858"/>
    </source>
</evidence>
<feature type="chain" id="PRO_5044998015" description="Flagella basal body P-ring formation protein FlgA" evidence="7">
    <location>
        <begin position="22"/>
        <end position="230"/>
    </location>
</feature>
<evidence type="ECO:0000256" key="3">
    <source>
        <dbReference type="ARBA" id="ARBA00014754"/>
    </source>
</evidence>
<dbReference type="RefSeq" id="WP_345338156.1">
    <property type="nucleotide sequence ID" value="NZ_BAABLI010000004.1"/>
</dbReference>
<dbReference type="InterPro" id="IPR017585">
    <property type="entry name" value="SAF_FlgA"/>
</dbReference>
<evidence type="ECO:0000256" key="5">
    <source>
        <dbReference type="ARBA" id="ARBA00022764"/>
    </source>
</evidence>
<dbReference type="Proteomes" id="UP001597380">
    <property type="component" value="Unassembled WGS sequence"/>
</dbReference>
<dbReference type="InterPro" id="IPR013974">
    <property type="entry name" value="SAF"/>
</dbReference>
<dbReference type="CDD" id="cd11614">
    <property type="entry name" value="SAF_CpaB_FlgA_like"/>
    <property type="match status" value="1"/>
</dbReference>
<dbReference type="InterPro" id="IPR041231">
    <property type="entry name" value="FlgA_N"/>
</dbReference>
<comment type="function">
    <text evidence="6 7">Involved in the assembly process of the P-ring formation. It may associate with FlgF on the rod constituting a structure essential for the P-ring assembly or may act as a modulator protein for the P-ring assembly.</text>
</comment>
<sequence length="230" mass="25337">MNRLTKTLLVFILASSHLGHASEHLEAHQQIQEVAEQFITSQFEDDGVTRQITANPIDSRARYAKCEQPLEASLPGKQRLSRNVTVQIRCRGTSSWTIYLPVRVKEMRKVVVAKQGLASGTVLHRQQLKIVYQENMLTRGGAMTDIDSVIGARLKRQVRVNDPILQQNLCVVCKGETVTIVAKADGFQIKANGVALSDASLGEKVRIRNSRSGQTLEARVTAVGVVIVAI</sequence>
<keyword evidence="9" id="KW-0282">Flagellum</keyword>
<feature type="domain" description="SAF" evidence="8">
    <location>
        <begin position="108"/>
        <end position="170"/>
    </location>
</feature>
<comment type="similarity">
    <text evidence="2 7">Belongs to the FlgA family.</text>
</comment>
<dbReference type="Gene3D" id="2.30.30.760">
    <property type="match status" value="1"/>
</dbReference>
<protein>
    <recommendedName>
        <fullName evidence="3 7">Flagella basal body P-ring formation protein FlgA</fullName>
    </recommendedName>
</protein>
<feature type="signal peptide" evidence="7">
    <location>
        <begin position="1"/>
        <end position="21"/>
    </location>
</feature>
<dbReference type="Pfam" id="PF13144">
    <property type="entry name" value="ChapFlgA"/>
    <property type="match status" value="1"/>
</dbReference>
<keyword evidence="10" id="KW-1185">Reference proteome</keyword>
<dbReference type="SMART" id="SM00858">
    <property type="entry name" value="SAF"/>
    <property type="match status" value="1"/>
</dbReference>